<dbReference type="EMBL" id="JADNRY010000024">
    <property type="protein sequence ID" value="KAF9072476.1"/>
    <property type="molecule type" value="Genomic_DNA"/>
</dbReference>
<dbReference type="Gene3D" id="1.20.900.10">
    <property type="entry name" value="Dbl homology (DH) domain"/>
    <property type="match status" value="1"/>
</dbReference>
<dbReference type="Pfam" id="PF00621">
    <property type="entry name" value="RhoGEF"/>
    <property type="match status" value="1"/>
</dbReference>
<organism evidence="3 4">
    <name type="scientific">Rhodocollybia butyracea</name>
    <dbReference type="NCBI Taxonomy" id="206335"/>
    <lineage>
        <taxon>Eukaryota</taxon>
        <taxon>Fungi</taxon>
        <taxon>Dikarya</taxon>
        <taxon>Basidiomycota</taxon>
        <taxon>Agaricomycotina</taxon>
        <taxon>Agaricomycetes</taxon>
        <taxon>Agaricomycetidae</taxon>
        <taxon>Agaricales</taxon>
        <taxon>Marasmiineae</taxon>
        <taxon>Omphalotaceae</taxon>
        <taxon>Rhodocollybia</taxon>
    </lineage>
</organism>
<feature type="region of interest" description="Disordered" evidence="1">
    <location>
        <begin position="218"/>
        <end position="248"/>
    </location>
</feature>
<feature type="region of interest" description="Disordered" evidence="1">
    <location>
        <begin position="809"/>
        <end position="834"/>
    </location>
</feature>
<evidence type="ECO:0000256" key="1">
    <source>
        <dbReference type="SAM" id="MobiDB-lite"/>
    </source>
</evidence>
<reference evidence="3" key="1">
    <citation type="submission" date="2020-11" db="EMBL/GenBank/DDBJ databases">
        <authorList>
            <consortium name="DOE Joint Genome Institute"/>
            <person name="Ahrendt S."/>
            <person name="Riley R."/>
            <person name="Andreopoulos W."/>
            <person name="Labutti K."/>
            <person name="Pangilinan J."/>
            <person name="Ruiz-Duenas F.J."/>
            <person name="Barrasa J.M."/>
            <person name="Sanchez-Garcia M."/>
            <person name="Camarero S."/>
            <person name="Miyauchi S."/>
            <person name="Serrano A."/>
            <person name="Linde D."/>
            <person name="Babiker R."/>
            <person name="Drula E."/>
            <person name="Ayuso-Fernandez I."/>
            <person name="Pacheco R."/>
            <person name="Padilla G."/>
            <person name="Ferreira P."/>
            <person name="Barriuso J."/>
            <person name="Kellner H."/>
            <person name="Castanera R."/>
            <person name="Alfaro M."/>
            <person name="Ramirez L."/>
            <person name="Pisabarro A.G."/>
            <person name="Kuo A."/>
            <person name="Tritt A."/>
            <person name="Lipzen A."/>
            <person name="He G."/>
            <person name="Yan M."/>
            <person name="Ng V."/>
            <person name="Cullen D."/>
            <person name="Martin F."/>
            <person name="Rosso M.-N."/>
            <person name="Henrissat B."/>
            <person name="Hibbett D."/>
            <person name="Martinez A.T."/>
            <person name="Grigoriev I.V."/>
        </authorList>
    </citation>
    <scope>NUCLEOTIDE SEQUENCE</scope>
    <source>
        <strain evidence="3">AH 40177</strain>
    </source>
</reference>
<dbReference type="PROSITE" id="PS50010">
    <property type="entry name" value="DH_2"/>
    <property type="match status" value="1"/>
</dbReference>
<feature type="region of interest" description="Disordered" evidence="1">
    <location>
        <begin position="893"/>
        <end position="912"/>
    </location>
</feature>
<evidence type="ECO:0000313" key="4">
    <source>
        <dbReference type="Proteomes" id="UP000772434"/>
    </source>
</evidence>
<accession>A0A9P5PZX3</accession>
<feature type="compositionally biased region" description="Polar residues" evidence="1">
    <location>
        <begin position="338"/>
        <end position="348"/>
    </location>
</feature>
<sequence length="1305" mass="144155">MPRLRFRKRLILSHSSFSRWNVRTRNARRFINASTDESDYENRYEMEGKERRKLTVANAEVVASSKAPRSAKAQEKIGLGLVFTQEDVRGRGFQLREEDAYNRLHVSHQVDPDIEEHGRLSLASYPSAGSIYTDDEESEISSENTGSGNGDGYHDGSVDLGETHNRRKAALLGLVRGLDDLSLQSDPSTHRGISILSEGESDYCGEKGLAVSGSLDLGAGSGLKDSQRRDFSGRSESEYGFEVDDGSGARVATPPTVFGYHYAEDEVDGTFNQCPPSKSSKRYPLHPASSLSPTTLYDYPPTSPRLPMSMEKDRKSVGDIVRSDRGKGGDASKRKSFTRNLSPTTPAISTLKPLAPSLPLSSSSPATPAEIRHTGSAVKRESHNTYEAVVLAKRSKEAAVRSRQAFGIPSSESEEIYHPSASTGEPTRFGRQTVDLSEPRSSLLSTLPPVDSMASGMERAIESLSCDGDNELSIGAENLFKTLSLHEGESGGDQERTSSVPEAGQETLISPALMLDNLLGVRWSLLESYGGMEIQRQEVIYDLRLAEASFVEHLSSIVHLFILPLRVQASKTWISGVPLEIAKLLDWLEDIMNLHAQIRDTLRSFQTPARPFAGVENRGGVIQALRTFVPKLEIYQPYLVKIAGVLEMLQRLVKDDESDFGEFVRIQEKTRECSTSLSSMLSGTVNKLATYPDSFRRLLDLTPKFHEEYLDTLMLVHSTTFVVKTLMAVKTREEEYEFIKNISGRIDGIPSSTNLVRRERRLLCYGQLLHGDLRQCPPTDNSDRDSKSLNPLNRLNRLVDAVNEWDSRRSRSDSVKSNNSASTGVSFRSVATSSPPPPPQLLALVFSDLVVFATPRFPLRESTSLGGQEQQGSERWTVCEDIGISRVLEVKREDSYTSDERDDGSDLKQNISSSSLSGIRTIQFKVPTTSSNPSRESWLSAFQRSSQSTLRILSNPSFSHSGGNFDRPNQLLEKDRRRILESILETGLPFPKSPSLQLADESASIETNDATQMEREERGWWSLQFQQLLMEKKDSPDPYQHPQLQGCTSQPLATENNIRCHCVTVRAFPGTLGGQSTAARKQKRDRESDEKRERKGQGKIYPSNESIAGVSSSSCFGNVDTLRVNGWLYTVILPCKSRNRSCPTVVHTGAYTTVAVLDMGICNLHKLAPVLAQSLLKSLGTGLELYVRSCSPYASPPRLKIFAKNCFHVAVLYVRLFDYSASADTVGYIPQLNYLPLAQILCASSLHGTNPPFYISALNHGCEILALLLPIKPTSADTADRIPQGSKFTLKGAVLCAQPALRLAG</sequence>
<feature type="region of interest" description="Disordered" evidence="1">
    <location>
        <begin position="274"/>
        <end position="377"/>
    </location>
</feature>
<proteinExistence type="predicted"/>
<keyword evidence="4" id="KW-1185">Reference proteome</keyword>
<evidence type="ECO:0000259" key="2">
    <source>
        <dbReference type="PROSITE" id="PS50010"/>
    </source>
</evidence>
<feature type="region of interest" description="Disordered" evidence="1">
    <location>
        <begin position="126"/>
        <end position="160"/>
    </location>
</feature>
<name>A0A9P5PZX3_9AGAR</name>
<evidence type="ECO:0000313" key="3">
    <source>
        <dbReference type="EMBL" id="KAF9072476.1"/>
    </source>
</evidence>
<dbReference type="OrthoDB" id="1716625at2759"/>
<dbReference type="InterPro" id="IPR035899">
    <property type="entry name" value="DBL_dom_sf"/>
</dbReference>
<gene>
    <name evidence="3" type="ORF">BDP27DRAFT_1400887</name>
</gene>
<dbReference type="SMART" id="SM00325">
    <property type="entry name" value="RhoGEF"/>
    <property type="match status" value="1"/>
</dbReference>
<feature type="compositionally biased region" description="Basic and acidic residues" evidence="1">
    <location>
        <begin position="225"/>
        <end position="237"/>
    </location>
</feature>
<feature type="compositionally biased region" description="Basic and acidic residues" evidence="1">
    <location>
        <begin position="1084"/>
        <end position="1096"/>
    </location>
</feature>
<comment type="caution">
    <text evidence="3">The sequence shown here is derived from an EMBL/GenBank/DDBJ whole genome shotgun (WGS) entry which is preliminary data.</text>
</comment>
<feature type="compositionally biased region" description="Basic and acidic residues" evidence="1">
    <location>
        <begin position="310"/>
        <end position="333"/>
    </location>
</feature>
<feature type="region of interest" description="Disordered" evidence="1">
    <location>
        <begin position="1073"/>
        <end position="1103"/>
    </location>
</feature>
<feature type="compositionally biased region" description="Polar residues" evidence="1">
    <location>
        <begin position="823"/>
        <end position="832"/>
    </location>
</feature>
<feature type="compositionally biased region" description="Low complexity" evidence="1">
    <location>
        <begin position="353"/>
        <end position="369"/>
    </location>
</feature>
<dbReference type="GO" id="GO:0005085">
    <property type="term" value="F:guanyl-nucleotide exchange factor activity"/>
    <property type="evidence" value="ECO:0007669"/>
    <property type="project" value="InterPro"/>
</dbReference>
<dbReference type="Proteomes" id="UP000772434">
    <property type="component" value="Unassembled WGS sequence"/>
</dbReference>
<dbReference type="InterPro" id="IPR000219">
    <property type="entry name" value="DH_dom"/>
</dbReference>
<feature type="domain" description="DH" evidence="2">
    <location>
        <begin position="535"/>
        <end position="756"/>
    </location>
</feature>
<dbReference type="SUPFAM" id="SSF48065">
    <property type="entry name" value="DBL homology domain (DH-domain)"/>
    <property type="match status" value="1"/>
</dbReference>
<protein>
    <recommendedName>
        <fullName evidence="2">DH domain-containing protein</fullName>
    </recommendedName>
</protein>
<feature type="region of interest" description="Disordered" evidence="1">
    <location>
        <begin position="410"/>
        <end position="430"/>
    </location>
</feature>